<dbReference type="STRING" id="150374.A0A0M9VV85"/>
<dbReference type="InterPro" id="IPR015424">
    <property type="entry name" value="PyrdxlP-dep_Trfase"/>
</dbReference>
<accession>A0A0M9VV85</accession>
<dbReference type="GO" id="GO:0047536">
    <property type="term" value="F:2-aminoadipate transaminase activity"/>
    <property type="evidence" value="ECO:0007669"/>
    <property type="project" value="TreeGrafter"/>
</dbReference>
<dbReference type="AlphaFoldDB" id="A0A0M9VV85"/>
<protein>
    <recommendedName>
        <fullName evidence="1">Aminotransferase class I/classII large domain-containing protein</fullName>
    </recommendedName>
</protein>
<keyword evidence="3" id="KW-1185">Reference proteome</keyword>
<dbReference type="InterPro" id="IPR004839">
    <property type="entry name" value="Aminotransferase_I/II_large"/>
</dbReference>
<organism evidence="2 3">
    <name type="scientific">Escovopsis weberi</name>
    <dbReference type="NCBI Taxonomy" id="150374"/>
    <lineage>
        <taxon>Eukaryota</taxon>
        <taxon>Fungi</taxon>
        <taxon>Dikarya</taxon>
        <taxon>Ascomycota</taxon>
        <taxon>Pezizomycotina</taxon>
        <taxon>Sordariomycetes</taxon>
        <taxon>Hypocreomycetidae</taxon>
        <taxon>Hypocreales</taxon>
        <taxon>Hypocreaceae</taxon>
        <taxon>Escovopsis</taxon>
    </lineage>
</organism>
<name>A0A0M9VV85_ESCWE</name>
<dbReference type="Gene3D" id="3.90.1150.10">
    <property type="entry name" value="Aspartate Aminotransferase, domain 1"/>
    <property type="match status" value="1"/>
</dbReference>
<evidence type="ECO:0000313" key="3">
    <source>
        <dbReference type="Proteomes" id="UP000053831"/>
    </source>
</evidence>
<evidence type="ECO:0000313" key="2">
    <source>
        <dbReference type="EMBL" id="KOS20655.1"/>
    </source>
</evidence>
<sequence length="441" mass="48352">MVSACQRMLADSAEASSSILQYGPNEGYQDLRARLAHWLSRHYSFGLAMDPLRICITGGASQGLACILQSFTDPAYTRAVWMIAPTYFMAAGIFADSGLGDKLRAVPEDEEGVDLGVLEARISELERHEGTVAEGSASQQFENDSALNGRTRFKDPGPYRKLYRHVIYTVPSCANPSGKVMSLSRREGLVSLARRHDALVVCDDVYDFLQWPLEGPATARDELETMMRLPRLCDIDRLASVDDPRGFGHAVSNGSFSKLVGPGVRTGWVEGSHAFTLGLSKTGSTMSGGAPSQFCAGLMAELLLTGELQNWVEATVRPALRRRHGLMMRAVREHLMPLGVTAMESSIPGCDIYGGYFIWLTLGGRGLSARVLSDAALREENLVIGQGDDFAVPGDEEGPSFERNVRLSFSWESEENIVEGVRKLGELIRRVRDNPAQYRNL</sequence>
<dbReference type="Gene3D" id="3.40.640.10">
    <property type="entry name" value="Type I PLP-dependent aspartate aminotransferase-like (Major domain)"/>
    <property type="match status" value="1"/>
</dbReference>
<dbReference type="GO" id="GO:0030170">
    <property type="term" value="F:pyridoxal phosphate binding"/>
    <property type="evidence" value="ECO:0007669"/>
    <property type="project" value="InterPro"/>
</dbReference>
<dbReference type="OrthoDB" id="7042322at2759"/>
<dbReference type="Proteomes" id="UP000053831">
    <property type="component" value="Unassembled WGS sequence"/>
</dbReference>
<dbReference type="PANTHER" id="PTHR42858">
    <property type="entry name" value="AMINOTRANSFERASE"/>
    <property type="match status" value="1"/>
</dbReference>
<proteinExistence type="predicted"/>
<dbReference type="InterPro" id="IPR015422">
    <property type="entry name" value="PyrdxlP-dep_Trfase_small"/>
</dbReference>
<dbReference type="Pfam" id="PF00155">
    <property type="entry name" value="Aminotran_1_2"/>
    <property type="match status" value="1"/>
</dbReference>
<dbReference type="CDD" id="cd00609">
    <property type="entry name" value="AAT_like"/>
    <property type="match status" value="1"/>
</dbReference>
<dbReference type="EMBL" id="LGSR01000015">
    <property type="protein sequence ID" value="KOS20655.1"/>
    <property type="molecule type" value="Genomic_DNA"/>
</dbReference>
<dbReference type="PANTHER" id="PTHR42858:SF1">
    <property type="entry name" value="LD15494P"/>
    <property type="match status" value="1"/>
</dbReference>
<dbReference type="InterPro" id="IPR015421">
    <property type="entry name" value="PyrdxlP-dep_Trfase_major"/>
</dbReference>
<reference evidence="2 3" key="1">
    <citation type="submission" date="2015-07" db="EMBL/GenBank/DDBJ databases">
        <title>The genome of the fungus Escovopsis weberi, a specialized disease agent of ant agriculture.</title>
        <authorList>
            <person name="de Man T.J."/>
            <person name="Stajich J.E."/>
            <person name="Kubicek C.P."/>
            <person name="Chenthamara K."/>
            <person name="Atanasova L."/>
            <person name="Druzhinina I.S."/>
            <person name="Birnbaum S."/>
            <person name="Barribeau S.M."/>
            <person name="Teiling C."/>
            <person name="Suen G."/>
            <person name="Currie C."/>
            <person name="Gerardo N.M."/>
        </authorList>
    </citation>
    <scope>NUCLEOTIDE SEQUENCE [LARGE SCALE GENOMIC DNA]</scope>
</reference>
<dbReference type="SUPFAM" id="SSF53383">
    <property type="entry name" value="PLP-dependent transferases"/>
    <property type="match status" value="1"/>
</dbReference>
<feature type="domain" description="Aminotransferase class I/classII large" evidence="1">
    <location>
        <begin position="11"/>
        <end position="421"/>
    </location>
</feature>
<evidence type="ECO:0000259" key="1">
    <source>
        <dbReference type="Pfam" id="PF00155"/>
    </source>
</evidence>
<gene>
    <name evidence="2" type="ORF">ESCO_006817</name>
</gene>
<comment type="caution">
    <text evidence="2">The sequence shown here is derived from an EMBL/GenBank/DDBJ whole genome shotgun (WGS) entry which is preliminary data.</text>
</comment>